<proteinExistence type="predicted"/>
<name>A0A227DHT3_VIBPH</name>
<evidence type="ECO:0000313" key="2">
    <source>
        <dbReference type="Proteomes" id="UP000214596"/>
    </source>
</evidence>
<gene>
    <name evidence="1" type="ORF">CA163_13045</name>
</gene>
<accession>A0A227DHT3</accession>
<organism evidence="1 2">
    <name type="scientific">Vibrio parahaemolyticus</name>
    <dbReference type="NCBI Taxonomy" id="670"/>
    <lineage>
        <taxon>Bacteria</taxon>
        <taxon>Pseudomonadati</taxon>
        <taxon>Pseudomonadota</taxon>
        <taxon>Gammaproteobacteria</taxon>
        <taxon>Vibrionales</taxon>
        <taxon>Vibrionaceae</taxon>
        <taxon>Vibrio</taxon>
    </lineage>
</organism>
<dbReference type="AlphaFoldDB" id="A0A227DHT3"/>
<dbReference type="Proteomes" id="UP000214596">
    <property type="component" value="Unassembled WGS sequence"/>
</dbReference>
<reference evidence="1 2" key="1">
    <citation type="journal article" date="2017" name="Appl. Environ. Microbiol.">
        <title>Parallel evolution of two clades of a major Atlantic endemic Vibrio parahaemolyticus pathogen lineage by independent acquisition of related pathogenicity islands.</title>
        <authorList>
            <person name="Xu F."/>
            <person name="Gonzalez-Escalona N."/>
            <person name="Drees K.P."/>
            <person name="Sebra R.P."/>
            <person name="Cooper V.S."/>
            <person name="Jones S.H."/>
            <person name="Whistler C.A."/>
        </authorList>
    </citation>
    <scope>NUCLEOTIDE SEQUENCE [LARGE SCALE GENOMIC DNA]</scope>
    <source>
        <strain evidence="1 2">MAVP-3</strain>
    </source>
</reference>
<comment type="caution">
    <text evidence="1">The sequence shown here is derived from an EMBL/GenBank/DDBJ whole genome shotgun (WGS) entry which is preliminary data.</text>
</comment>
<evidence type="ECO:0000313" key="1">
    <source>
        <dbReference type="EMBL" id="OXE32369.1"/>
    </source>
</evidence>
<sequence length="41" mass="4772">MLFSVWIYDAQLLVVFWRSVHSEQISFKSVVSIQDVKSANI</sequence>
<protein>
    <submittedName>
        <fullName evidence="1">Uncharacterized protein</fullName>
    </submittedName>
</protein>
<dbReference type="EMBL" id="NIXT01000700">
    <property type="protein sequence ID" value="OXE32369.1"/>
    <property type="molecule type" value="Genomic_DNA"/>
</dbReference>